<dbReference type="Proteomes" id="UP000184671">
    <property type="component" value="Unassembled WGS sequence"/>
</dbReference>
<dbReference type="EMBL" id="FMID01000019">
    <property type="protein sequence ID" value="SCL74854.1"/>
    <property type="molecule type" value="Genomic_DNA"/>
</dbReference>
<dbReference type="InterPro" id="IPR016024">
    <property type="entry name" value="ARM-type_fold"/>
</dbReference>
<gene>
    <name evidence="1" type="ORF">L21_0738</name>
</gene>
<proteinExistence type="predicted"/>
<dbReference type="STRING" id="118126.L21_0738"/>
<dbReference type="AlphaFoldDB" id="A0A1M4MIW8"/>
<sequence length="166" mass="17546">MQKTIERREAQEEGNAETRELMYAMLNGDTYTSLQAISALGAMGAPAVEPLVRALLAVDSNARWTVAMALARAGTEAVEPLIGVVLVADDAIKNPAIWALAEIGDQRAVDPLVGTLRTSRSECCRALTAAALLKLGDPAGIAEVEKEFERSGAGFRGLAMEAFEGT</sequence>
<evidence type="ECO:0000313" key="2">
    <source>
        <dbReference type="Proteomes" id="UP000184671"/>
    </source>
</evidence>
<name>A0A1M4MIW8_9EURY</name>
<organism evidence="1 2">
    <name type="scientific">Methanoculleus chikugoensis</name>
    <dbReference type="NCBI Taxonomy" id="118126"/>
    <lineage>
        <taxon>Archaea</taxon>
        <taxon>Methanobacteriati</taxon>
        <taxon>Methanobacteriota</taxon>
        <taxon>Stenosarchaea group</taxon>
        <taxon>Methanomicrobia</taxon>
        <taxon>Methanomicrobiales</taxon>
        <taxon>Methanomicrobiaceae</taxon>
        <taxon>Methanoculleus</taxon>
    </lineage>
</organism>
<dbReference type="Pfam" id="PF13646">
    <property type="entry name" value="HEAT_2"/>
    <property type="match status" value="1"/>
</dbReference>
<evidence type="ECO:0000313" key="1">
    <source>
        <dbReference type="EMBL" id="SCL74854.1"/>
    </source>
</evidence>
<dbReference type="GO" id="GO:0016829">
    <property type="term" value="F:lyase activity"/>
    <property type="evidence" value="ECO:0007669"/>
    <property type="project" value="UniProtKB-KW"/>
</dbReference>
<dbReference type="RefSeq" id="WP_074369147.1">
    <property type="nucleotide sequence ID" value="NZ_FMID01000019.1"/>
</dbReference>
<keyword evidence="1" id="KW-0456">Lyase</keyword>
<protein>
    <submittedName>
        <fullName evidence="1">PBS lyase HEAT-like repeat</fullName>
    </submittedName>
</protein>
<reference evidence="1 2" key="1">
    <citation type="submission" date="2016-08" db="EMBL/GenBank/DDBJ databases">
        <authorList>
            <person name="Seilhamer J.J."/>
        </authorList>
    </citation>
    <scope>NUCLEOTIDE SEQUENCE [LARGE SCALE GENOMIC DNA]</scope>
    <source>
        <strain evidence="1">L21-II-0</strain>
    </source>
</reference>
<accession>A0A1M4MIW8</accession>
<dbReference type="OrthoDB" id="10495at2157"/>
<dbReference type="SUPFAM" id="SSF48371">
    <property type="entry name" value="ARM repeat"/>
    <property type="match status" value="1"/>
</dbReference>
<dbReference type="Gene3D" id="1.25.10.10">
    <property type="entry name" value="Leucine-rich Repeat Variant"/>
    <property type="match status" value="1"/>
</dbReference>
<dbReference type="InterPro" id="IPR011989">
    <property type="entry name" value="ARM-like"/>
</dbReference>